<dbReference type="SUPFAM" id="SSF52172">
    <property type="entry name" value="CheY-like"/>
    <property type="match status" value="1"/>
</dbReference>
<dbReference type="SUPFAM" id="SSF55785">
    <property type="entry name" value="PYP-like sensor domain (PAS domain)"/>
    <property type="match status" value="1"/>
</dbReference>
<dbReference type="SMART" id="SM00388">
    <property type="entry name" value="HisKA"/>
    <property type="match status" value="1"/>
</dbReference>
<name>A0ABV6IYT1_9PROT</name>
<evidence type="ECO:0000259" key="7">
    <source>
        <dbReference type="PROSITE" id="PS50110"/>
    </source>
</evidence>
<organism evidence="8 9">
    <name type="scientific">Muricoccus vinaceus</name>
    <dbReference type="NCBI Taxonomy" id="424704"/>
    <lineage>
        <taxon>Bacteria</taxon>
        <taxon>Pseudomonadati</taxon>
        <taxon>Pseudomonadota</taxon>
        <taxon>Alphaproteobacteria</taxon>
        <taxon>Acetobacterales</taxon>
        <taxon>Roseomonadaceae</taxon>
        <taxon>Muricoccus</taxon>
    </lineage>
</organism>
<dbReference type="InterPro" id="IPR005467">
    <property type="entry name" value="His_kinase_dom"/>
</dbReference>
<dbReference type="Gene3D" id="3.30.565.10">
    <property type="entry name" value="Histidine kinase-like ATPase, C-terminal domain"/>
    <property type="match status" value="1"/>
</dbReference>
<reference evidence="8 9" key="1">
    <citation type="submission" date="2024-09" db="EMBL/GenBank/DDBJ databases">
        <authorList>
            <person name="Sun Q."/>
            <person name="Mori K."/>
        </authorList>
    </citation>
    <scope>NUCLEOTIDE SEQUENCE [LARGE SCALE GENOMIC DNA]</scope>
    <source>
        <strain evidence="8 9">CCM 7468</strain>
    </source>
</reference>
<keyword evidence="8" id="KW-0067">ATP-binding</keyword>
<evidence type="ECO:0000256" key="3">
    <source>
        <dbReference type="ARBA" id="ARBA00022553"/>
    </source>
</evidence>
<dbReference type="InterPro" id="IPR036097">
    <property type="entry name" value="HisK_dim/P_sf"/>
</dbReference>
<dbReference type="InterPro" id="IPR036890">
    <property type="entry name" value="HATPase_C_sf"/>
</dbReference>
<feature type="region of interest" description="Disordered" evidence="5">
    <location>
        <begin position="484"/>
        <end position="506"/>
    </location>
</feature>
<keyword evidence="3 4" id="KW-0597">Phosphoprotein</keyword>
<evidence type="ECO:0000256" key="4">
    <source>
        <dbReference type="PROSITE-ProRule" id="PRU00169"/>
    </source>
</evidence>
<feature type="domain" description="Response regulatory" evidence="7">
    <location>
        <begin position="393"/>
        <end position="521"/>
    </location>
</feature>
<comment type="catalytic activity">
    <reaction evidence="1">
        <text>ATP + protein L-histidine = ADP + protein N-phospho-L-histidine.</text>
        <dbReference type="EC" id="2.7.13.3"/>
    </reaction>
</comment>
<evidence type="ECO:0000259" key="6">
    <source>
        <dbReference type="PROSITE" id="PS50109"/>
    </source>
</evidence>
<evidence type="ECO:0000256" key="2">
    <source>
        <dbReference type="ARBA" id="ARBA00012438"/>
    </source>
</evidence>
<comment type="caution">
    <text evidence="8">The sequence shown here is derived from an EMBL/GenBank/DDBJ whole genome shotgun (WGS) entry which is preliminary data.</text>
</comment>
<accession>A0ABV6IYT1</accession>
<evidence type="ECO:0000313" key="8">
    <source>
        <dbReference type="EMBL" id="MFC0388788.1"/>
    </source>
</evidence>
<keyword evidence="9" id="KW-1185">Reference proteome</keyword>
<dbReference type="InterPro" id="IPR035965">
    <property type="entry name" value="PAS-like_dom_sf"/>
</dbReference>
<dbReference type="RefSeq" id="WP_377055520.1">
    <property type="nucleotide sequence ID" value="NZ_JBHLVZ010000084.1"/>
</dbReference>
<dbReference type="PROSITE" id="PS50110">
    <property type="entry name" value="RESPONSE_REGULATORY"/>
    <property type="match status" value="1"/>
</dbReference>
<dbReference type="Gene3D" id="1.10.287.130">
    <property type="match status" value="1"/>
</dbReference>
<evidence type="ECO:0000313" key="9">
    <source>
        <dbReference type="Proteomes" id="UP001589789"/>
    </source>
</evidence>
<feature type="domain" description="Histidine kinase" evidence="6">
    <location>
        <begin position="148"/>
        <end position="372"/>
    </location>
</feature>
<dbReference type="Gene3D" id="3.40.50.2300">
    <property type="match status" value="1"/>
</dbReference>
<dbReference type="InterPro" id="IPR001789">
    <property type="entry name" value="Sig_transdc_resp-reg_receiver"/>
</dbReference>
<dbReference type="PROSITE" id="PS50109">
    <property type="entry name" value="HIS_KIN"/>
    <property type="match status" value="1"/>
</dbReference>
<feature type="modified residue" description="4-aspartylphosphate" evidence="4">
    <location>
        <position position="443"/>
    </location>
</feature>
<dbReference type="SUPFAM" id="SSF47384">
    <property type="entry name" value="Homodimeric domain of signal transducing histidine kinase"/>
    <property type="match status" value="1"/>
</dbReference>
<dbReference type="InterPro" id="IPR003661">
    <property type="entry name" value="HisK_dim/P_dom"/>
</dbReference>
<dbReference type="SMART" id="SM00448">
    <property type="entry name" value="REC"/>
    <property type="match status" value="1"/>
</dbReference>
<dbReference type="EMBL" id="JBHLVZ010000084">
    <property type="protein sequence ID" value="MFC0388788.1"/>
    <property type="molecule type" value="Genomic_DNA"/>
</dbReference>
<dbReference type="InterPro" id="IPR003594">
    <property type="entry name" value="HATPase_dom"/>
</dbReference>
<keyword evidence="8" id="KW-0547">Nucleotide-binding</keyword>
<dbReference type="InterPro" id="IPR004358">
    <property type="entry name" value="Sig_transdc_His_kin-like_C"/>
</dbReference>
<gene>
    <name evidence="8" type="ORF">ACFFIC_25055</name>
</gene>
<dbReference type="PANTHER" id="PTHR43065:SF42">
    <property type="entry name" value="TWO-COMPONENT SENSOR PPRA"/>
    <property type="match status" value="1"/>
</dbReference>
<dbReference type="EC" id="2.7.13.3" evidence="2"/>
<dbReference type="PANTHER" id="PTHR43065">
    <property type="entry name" value="SENSOR HISTIDINE KINASE"/>
    <property type="match status" value="1"/>
</dbReference>
<dbReference type="SMART" id="SM00387">
    <property type="entry name" value="HATPase_c"/>
    <property type="match status" value="1"/>
</dbReference>
<dbReference type="InterPro" id="IPR011006">
    <property type="entry name" value="CheY-like_superfamily"/>
</dbReference>
<dbReference type="Pfam" id="PF02518">
    <property type="entry name" value="HATPase_c"/>
    <property type="match status" value="1"/>
</dbReference>
<proteinExistence type="predicted"/>
<dbReference type="GO" id="GO:0005524">
    <property type="term" value="F:ATP binding"/>
    <property type="evidence" value="ECO:0007669"/>
    <property type="project" value="UniProtKB-KW"/>
</dbReference>
<protein>
    <recommendedName>
        <fullName evidence="2">histidine kinase</fullName>
        <ecNumber evidence="2">2.7.13.3</ecNumber>
    </recommendedName>
</protein>
<evidence type="ECO:0000256" key="5">
    <source>
        <dbReference type="SAM" id="MobiDB-lite"/>
    </source>
</evidence>
<dbReference type="SUPFAM" id="SSF55874">
    <property type="entry name" value="ATPase domain of HSP90 chaperone/DNA topoisomerase II/histidine kinase"/>
    <property type="match status" value="1"/>
</dbReference>
<dbReference type="Proteomes" id="UP001589789">
    <property type="component" value="Unassembled WGS sequence"/>
</dbReference>
<evidence type="ECO:0000256" key="1">
    <source>
        <dbReference type="ARBA" id="ARBA00000085"/>
    </source>
</evidence>
<sequence>MAHGIRRALRITRSETVPDAGLLTLFDSLPQGAALLNPAHNLLRANPALHLMLGPSLPLRPGTSASTLIGAESRHAVLQWLAHDGPGPIEAHLARPEGQAPILALLRLTPLPDGTRILLAEDLSERARRREEAAAGERLRAVGQLAGGIAHDINNLLSIIVSAVDQARAATPATAESLQPALDAAARGAALVRRLLAFARRQQLEPRVVNLDDAVAAMAPMLRSLLGTRITLDLRPGALGRRVRVDPVQLDQVLLNLATNARDAIGAAMREGEGRLTIATGTALALREEPGLPDNLPPGRWLILEVTDNGPGIPPGLLHRITEPLFTTRAAQGGTGLGLATVHGIVRQSGGALQIESRPGQTRFRIALPRHEGEAEPTPPMPPAPPPAPAPRHILLVDDEAPLRRLSAIALERAGHRVTQAEDAETALELIDSGLEPDTLVTDITMPGMDGLALARALRARHAALPVILVSGYAEAALHDELAGTAQPGQGRGPPPLQPRPAFLPKPYRPAELVETVANLPGPAGFPLIPEP</sequence>
<feature type="compositionally biased region" description="Pro residues" evidence="5">
    <location>
        <begin position="493"/>
        <end position="506"/>
    </location>
</feature>
<dbReference type="Pfam" id="PF00072">
    <property type="entry name" value="Response_reg"/>
    <property type="match status" value="1"/>
</dbReference>
<dbReference type="PRINTS" id="PR00344">
    <property type="entry name" value="BCTRLSENSOR"/>
</dbReference>